<proteinExistence type="predicted"/>
<dbReference type="SUPFAM" id="SSF52833">
    <property type="entry name" value="Thioredoxin-like"/>
    <property type="match status" value="1"/>
</dbReference>
<feature type="region of interest" description="Disordered" evidence="1">
    <location>
        <begin position="32"/>
        <end position="51"/>
    </location>
</feature>
<sequence>MLSKLSTKIALRKVGIPSSALTLPDTSSIFGAGSGSGSGSGPRDPNAPSPLSSLLSGIQVPASLKSWQSPLPPPVEIAAPPIEGTAAPSCMKLSLPFKDGTKRPSVIVFLRHCGCPFAEKTFLLLRTLANKYPNISCIAISHCSSQATEKWLKDLGGAWAVQIIIDEDREVYAHWGLGISSTYHLMNPWTQIAARKLGNEEGIWARDVDESANRWVIGGAWCTNNLGSIQWGRANTTADDIPKFEEAVQKLGIK</sequence>
<dbReference type="OMA" id="SWKETGW"/>
<gene>
    <name evidence="2" type="ORF">EV44_g4561</name>
</gene>
<evidence type="ECO:0000313" key="2">
    <source>
        <dbReference type="EMBL" id="KHJ31602.1"/>
    </source>
</evidence>
<dbReference type="HOGENOM" id="CLU_072123_2_0_1"/>
<dbReference type="InterPro" id="IPR036249">
    <property type="entry name" value="Thioredoxin-like_sf"/>
</dbReference>
<dbReference type="Pfam" id="PF13911">
    <property type="entry name" value="AhpC-TSA_2"/>
    <property type="match status" value="1"/>
</dbReference>
<dbReference type="EMBL" id="JNVN01002742">
    <property type="protein sequence ID" value="KHJ31602.1"/>
    <property type="molecule type" value="Genomic_DNA"/>
</dbReference>
<organism evidence="2 3">
    <name type="scientific">Uncinula necator</name>
    <name type="common">Grape powdery mildew</name>
    <dbReference type="NCBI Taxonomy" id="52586"/>
    <lineage>
        <taxon>Eukaryota</taxon>
        <taxon>Fungi</taxon>
        <taxon>Dikarya</taxon>
        <taxon>Ascomycota</taxon>
        <taxon>Pezizomycotina</taxon>
        <taxon>Leotiomycetes</taxon>
        <taxon>Erysiphales</taxon>
        <taxon>Erysiphaceae</taxon>
        <taxon>Erysiphe</taxon>
    </lineage>
</organism>
<dbReference type="AlphaFoldDB" id="A0A0B1NYX0"/>
<protein>
    <submittedName>
        <fullName evidence="2">Putative thioredoxin-like protein</fullName>
    </submittedName>
</protein>
<reference evidence="2 3" key="1">
    <citation type="journal article" date="2014" name="BMC Genomics">
        <title>Adaptive genomic structural variation in the grape powdery mildew pathogen, Erysiphe necator.</title>
        <authorList>
            <person name="Jones L."/>
            <person name="Riaz S."/>
            <person name="Morales-Cruz A."/>
            <person name="Amrine K.C."/>
            <person name="McGuire B."/>
            <person name="Gubler W.D."/>
            <person name="Walker M.A."/>
            <person name="Cantu D."/>
        </authorList>
    </citation>
    <scope>NUCLEOTIDE SEQUENCE [LARGE SCALE GENOMIC DNA]</scope>
    <source>
        <strain evidence="3">c</strain>
    </source>
</reference>
<comment type="caution">
    <text evidence="2">The sequence shown here is derived from an EMBL/GenBank/DDBJ whole genome shotgun (WGS) entry which is preliminary data.</text>
</comment>
<keyword evidence="3" id="KW-1185">Reference proteome</keyword>
<dbReference type="PANTHER" id="PTHR42336:SF2">
    <property type="entry name" value="THIOREDOXIN DOMAIN-CONTAINING PROTEIN"/>
    <property type="match status" value="1"/>
</dbReference>
<dbReference type="InterPro" id="IPR032801">
    <property type="entry name" value="PXL2A/B/C"/>
</dbReference>
<evidence type="ECO:0000256" key="1">
    <source>
        <dbReference type="SAM" id="MobiDB-lite"/>
    </source>
</evidence>
<dbReference type="PANTHER" id="PTHR42336">
    <property type="entry name" value="THIOREDOXIN DOMAIN-CONTAINING PROTEIN-RELATED"/>
    <property type="match status" value="1"/>
</dbReference>
<dbReference type="Gene3D" id="3.40.30.10">
    <property type="entry name" value="Glutaredoxin"/>
    <property type="match status" value="1"/>
</dbReference>
<accession>A0A0B1NYX0</accession>
<name>A0A0B1NYX0_UNCNE</name>
<dbReference type="Proteomes" id="UP000030854">
    <property type="component" value="Unassembled WGS sequence"/>
</dbReference>
<evidence type="ECO:0000313" key="3">
    <source>
        <dbReference type="Proteomes" id="UP000030854"/>
    </source>
</evidence>